<feature type="transmembrane region" description="Helical" evidence="8">
    <location>
        <begin position="248"/>
        <end position="274"/>
    </location>
</feature>
<dbReference type="Gene3D" id="1.10.287.1260">
    <property type="match status" value="1"/>
</dbReference>
<evidence type="ECO:0000256" key="6">
    <source>
        <dbReference type="ARBA" id="ARBA00023136"/>
    </source>
</evidence>
<dbReference type="SUPFAM" id="SSF50182">
    <property type="entry name" value="Sm-like ribonucleoproteins"/>
    <property type="match status" value="1"/>
</dbReference>
<evidence type="ECO:0000256" key="5">
    <source>
        <dbReference type="ARBA" id="ARBA00022989"/>
    </source>
</evidence>
<organism evidence="12 13">
    <name type="scientific">Psychromarinibacter halotolerans</name>
    <dbReference type="NCBI Taxonomy" id="1775175"/>
    <lineage>
        <taxon>Bacteria</taxon>
        <taxon>Pseudomonadati</taxon>
        <taxon>Pseudomonadota</taxon>
        <taxon>Alphaproteobacteria</taxon>
        <taxon>Rhodobacterales</taxon>
        <taxon>Paracoccaceae</taxon>
        <taxon>Psychromarinibacter</taxon>
    </lineage>
</organism>
<dbReference type="InterPro" id="IPR049278">
    <property type="entry name" value="MS_channel_C"/>
</dbReference>
<dbReference type="Gene3D" id="3.30.70.100">
    <property type="match status" value="1"/>
</dbReference>
<feature type="domain" description="Mechanosensitive ion channel MscS" evidence="9">
    <location>
        <begin position="606"/>
        <end position="673"/>
    </location>
</feature>
<dbReference type="PANTHER" id="PTHR30347">
    <property type="entry name" value="POTASSIUM CHANNEL RELATED"/>
    <property type="match status" value="1"/>
</dbReference>
<evidence type="ECO:0000313" key="13">
    <source>
        <dbReference type="Proteomes" id="UP001595632"/>
    </source>
</evidence>
<feature type="compositionally biased region" description="Low complexity" evidence="7">
    <location>
        <begin position="797"/>
        <end position="809"/>
    </location>
</feature>
<feature type="transmembrane region" description="Helical" evidence="8">
    <location>
        <begin position="410"/>
        <end position="434"/>
    </location>
</feature>
<evidence type="ECO:0000259" key="11">
    <source>
        <dbReference type="Pfam" id="PF21082"/>
    </source>
</evidence>
<feature type="transmembrane region" description="Helical" evidence="8">
    <location>
        <begin position="210"/>
        <end position="227"/>
    </location>
</feature>
<evidence type="ECO:0000256" key="3">
    <source>
        <dbReference type="ARBA" id="ARBA00022475"/>
    </source>
</evidence>
<dbReference type="Pfam" id="PF12607">
    <property type="entry name" value="DUF3772"/>
    <property type="match status" value="1"/>
</dbReference>
<evidence type="ECO:0000256" key="7">
    <source>
        <dbReference type="SAM" id="MobiDB-lite"/>
    </source>
</evidence>
<accession>A0ABV7GXQ1</accession>
<dbReference type="InterPro" id="IPR011014">
    <property type="entry name" value="MscS_channel_TM-2"/>
</dbReference>
<feature type="region of interest" description="Disordered" evidence="7">
    <location>
        <begin position="782"/>
        <end position="826"/>
    </location>
</feature>
<dbReference type="InterPro" id="IPR022249">
    <property type="entry name" value="DUF3772"/>
</dbReference>
<dbReference type="InterPro" id="IPR023408">
    <property type="entry name" value="MscS_beta-dom_sf"/>
</dbReference>
<feature type="transmembrane region" description="Helical" evidence="8">
    <location>
        <begin position="329"/>
        <end position="348"/>
    </location>
</feature>
<keyword evidence="6 8" id="KW-0472">Membrane</keyword>
<dbReference type="InterPro" id="IPR052702">
    <property type="entry name" value="MscS-like_channel"/>
</dbReference>
<dbReference type="PROSITE" id="PS01246">
    <property type="entry name" value="UPF0003"/>
    <property type="match status" value="1"/>
</dbReference>
<feature type="transmembrane region" description="Helical" evidence="8">
    <location>
        <begin position="286"/>
        <end position="308"/>
    </location>
</feature>
<dbReference type="SUPFAM" id="SSF82861">
    <property type="entry name" value="Mechanosensitive channel protein MscS (YggB), transmembrane region"/>
    <property type="match status" value="1"/>
</dbReference>
<dbReference type="Proteomes" id="UP001595632">
    <property type="component" value="Unassembled WGS sequence"/>
</dbReference>
<gene>
    <name evidence="12" type="ORF">ACFOGP_17620</name>
</gene>
<dbReference type="PANTHER" id="PTHR30347:SF1">
    <property type="entry name" value="MECHANOSENSITIVE CHANNEL MSCK"/>
    <property type="match status" value="1"/>
</dbReference>
<proteinExistence type="inferred from homology"/>
<evidence type="ECO:0000259" key="9">
    <source>
        <dbReference type="Pfam" id="PF00924"/>
    </source>
</evidence>
<feature type="transmembrane region" description="Helical" evidence="8">
    <location>
        <begin position="472"/>
        <end position="495"/>
    </location>
</feature>
<evidence type="ECO:0000256" key="4">
    <source>
        <dbReference type="ARBA" id="ARBA00022692"/>
    </source>
</evidence>
<comment type="caution">
    <text evidence="12">The sequence shown here is derived from an EMBL/GenBank/DDBJ whole genome shotgun (WGS) entry which is preliminary data.</text>
</comment>
<feature type="transmembrane region" description="Helical" evidence="8">
    <location>
        <begin position="521"/>
        <end position="540"/>
    </location>
</feature>
<feature type="transmembrane region" description="Helical" evidence="8">
    <location>
        <begin position="360"/>
        <end position="378"/>
    </location>
</feature>
<keyword evidence="4 8" id="KW-0812">Transmembrane</keyword>
<dbReference type="EMBL" id="JBHRTB010000010">
    <property type="protein sequence ID" value="MFC3144547.1"/>
    <property type="molecule type" value="Genomic_DNA"/>
</dbReference>
<dbReference type="InterPro" id="IPR011066">
    <property type="entry name" value="MscS_channel_C_sf"/>
</dbReference>
<dbReference type="Pfam" id="PF21082">
    <property type="entry name" value="MS_channel_3rd"/>
    <property type="match status" value="1"/>
</dbReference>
<dbReference type="InterPro" id="IPR006685">
    <property type="entry name" value="MscS_channel_2nd"/>
</dbReference>
<evidence type="ECO:0000313" key="12">
    <source>
        <dbReference type="EMBL" id="MFC3144547.1"/>
    </source>
</evidence>
<dbReference type="SUPFAM" id="SSF82689">
    <property type="entry name" value="Mechanosensitive channel protein MscS (YggB), C-terminal domain"/>
    <property type="match status" value="1"/>
</dbReference>
<feature type="domain" description="DUF3772" evidence="10">
    <location>
        <begin position="134"/>
        <end position="190"/>
    </location>
</feature>
<keyword evidence="13" id="KW-1185">Reference proteome</keyword>
<feature type="compositionally biased region" description="Acidic residues" evidence="7">
    <location>
        <begin position="815"/>
        <end position="826"/>
    </location>
</feature>
<feature type="transmembrane region" description="Helical" evidence="8">
    <location>
        <begin position="440"/>
        <end position="460"/>
    </location>
</feature>
<comment type="subcellular location">
    <subcellularLocation>
        <location evidence="1">Cell membrane</location>
        <topology evidence="1">Multi-pass membrane protein</topology>
    </subcellularLocation>
</comment>
<keyword evidence="3" id="KW-1003">Cell membrane</keyword>
<evidence type="ECO:0000256" key="2">
    <source>
        <dbReference type="ARBA" id="ARBA00008017"/>
    </source>
</evidence>
<keyword evidence="5 8" id="KW-1133">Transmembrane helix</keyword>
<evidence type="ECO:0000259" key="10">
    <source>
        <dbReference type="Pfam" id="PF12607"/>
    </source>
</evidence>
<dbReference type="Pfam" id="PF00924">
    <property type="entry name" value="MS_channel_2nd"/>
    <property type="match status" value="1"/>
</dbReference>
<dbReference type="InterPro" id="IPR010920">
    <property type="entry name" value="LSM_dom_sf"/>
</dbReference>
<evidence type="ECO:0000256" key="1">
    <source>
        <dbReference type="ARBA" id="ARBA00004651"/>
    </source>
</evidence>
<feature type="domain" description="Mechanosensitive ion channel MscS C-terminal" evidence="11">
    <location>
        <begin position="681"/>
        <end position="763"/>
    </location>
</feature>
<reference evidence="13" key="1">
    <citation type="journal article" date="2019" name="Int. J. Syst. Evol. Microbiol.">
        <title>The Global Catalogue of Microorganisms (GCM) 10K type strain sequencing project: providing services to taxonomists for standard genome sequencing and annotation.</title>
        <authorList>
            <consortium name="The Broad Institute Genomics Platform"/>
            <consortium name="The Broad Institute Genome Sequencing Center for Infectious Disease"/>
            <person name="Wu L."/>
            <person name="Ma J."/>
        </authorList>
    </citation>
    <scope>NUCLEOTIDE SEQUENCE [LARGE SCALE GENOMIC DNA]</scope>
    <source>
        <strain evidence="13">KCTC 52366</strain>
    </source>
</reference>
<name>A0ABV7GXQ1_9RHOB</name>
<comment type="similarity">
    <text evidence="2">Belongs to the MscS (TC 1.A.23) family.</text>
</comment>
<protein>
    <submittedName>
        <fullName evidence="12">DUF3772 domain-containing protein</fullName>
    </submittedName>
</protein>
<feature type="transmembrane region" description="Helical" evidence="8">
    <location>
        <begin position="561"/>
        <end position="582"/>
    </location>
</feature>
<evidence type="ECO:0000256" key="8">
    <source>
        <dbReference type="SAM" id="Phobius"/>
    </source>
</evidence>
<dbReference type="RefSeq" id="WP_275633752.1">
    <property type="nucleotide sequence ID" value="NZ_JARGYD010000006.1"/>
</dbReference>
<sequence>MTFLPRLLLILALALGTLAPVEWRPGWIPGSGPAAAQQAIDYDAWHDVALRAEAALDSGEASTEALEDLRAEVVGWRQRFLEAQDTNAAAIESLRDQLDALGPAPEEGETEADEIAARRAELTEDLANAEVPGRTAEAAFRRAEAIVRQIDTLVRTRQAGELMQIGPSPAIPALWPDALADFAESFREMAIETRAQWNSDITRETFRTQLPFTVVYIVIAAVLLLRGRRAMVWLTQAVLNRSRGRARWLAGFITSLFQVVVPVLGILLLLAALISTGLFGVRGTTFISALSGLGMATFIAWWIGLRLYPLHEDAPRPLAATFEYAGEMRFHAILLGVLVGLRYILSALVGVDSYSEGTRAVLYFPLLVAFGFVFLRIGRILMRSVSLSEANDELDVTFAQRGQRLVGQALVVLAVVGPALALVGYLNAAIFAMVPTVSSLAVLALLRILHDIVVELYGLITRKSSEEAGQALTPSLISFGLVIASLPVFALIWGARPSDLLEVWAQFNAGFSVGDAQISPSVFLTFLLVFVVLFAGTRLFQSALKSTILPKTGIDPGGQNAIVSGIGYLGIGLGAVIAITTAGIDLSALAFVAGALSVGIGFGMQNIVSNFISGLILLVERPVAEGDWIEVGGHMGIVKDISVRSTRIETFDKNDVIVPNADFISGAVKNWTRGSSVGRIIVTVGVAYGTDTRKVEKILLEIAMNHPLVALDPEPEVDFLEFGASSLDFQMRMVLRDIAYGLPVRTEIRHQIAERFAAEGIEIPFAQQDIWIRNPEAMRLGKAQVATEEAAPEPPTDDAAASSSGSTSDMRGEDTVDDAGPDGDQA</sequence>
<dbReference type="InterPro" id="IPR006686">
    <property type="entry name" value="MscS_channel_CS"/>
</dbReference>
<dbReference type="Gene3D" id="2.30.30.60">
    <property type="match status" value="1"/>
</dbReference>